<comment type="caution">
    <text evidence="3">The sequence shown here is derived from an EMBL/GenBank/DDBJ whole genome shotgun (WGS) entry which is preliminary data.</text>
</comment>
<dbReference type="GO" id="GO:0022904">
    <property type="term" value="P:respiratory electron transport chain"/>
    <property type="evidence" value="ECO:0007669"/>
    <property type="project" value="TreeGrafter"/>
</dbReference>
<name>A0A1Y2HZD1_9FUNG</name>
<dbReference type="AlphaFoldDB" id="A0A1Y2HZD1"/>
<dbReference type="GO" id="GO:0005739">
    <property type="term" value="C:mitochondrion"/>
    <property type="evidence" value="ECO:0007669"/>
    <property type="project" value="TreeGrafter"/>
</dbReference>
<feature type="domain" description="Complex 1 LYR protein" evidence="2">
    <location>
        <begin position="23"/>
        <end position="74"/>
    </location>
</feature>
<dbReference type="InterPro" id="IPR045296">
    <property type="entry name" value="Complex1_LYR_ETFRF1_LYRM5"/>
</dbReference>
<dbReference type="InterPro" id="IPR008011">
    <property type="entry name" value="Complex1_LYR_dom"/>
</dbReference>
<dbReference type="GO" id="GO:0090324">
    <property type="term" value="P:negative regulation of oxidative phosphorylation"/>
    <property type="evidence" value="ECO:0007669"/>
    <property type="project" value="InterPro"/>
</dbReference>
<dbReference type="EMBL" id="MCFL01000006">
    <property type="protein sequence ID" value="ORZ39083.1"/>
    <property type="molecule type" value="Genomic_DNA"/>
</dbReference>
<comment type="similarity">
    <text evidence="1">Belongs to the complex I LYR family.</text>
</comment>
<organism evidence="3 4">
    <name type="scientific">Catenaria anguillulae PL171</name>
    <dbReference type="NCBI Taxonomy" id="765915"/>
    <lineage>
        <taxon>Eukaryota</taxon>
        <taxon>Fungi</taxon>
        <taxon>Fungi incertae sedis</taxon>
        <taxon>Blastocladiomycota</taxon>
        <taxon>Blastocladiomycetes</taxon>
        <taxon>Blastocladiales</taxon>
        <taxon>Catenariaceae</taxon>
        <taxon>Catenaria</taxon>
    </lineage>
</organism>
<accession>A0A1Y2HZD1</accession>
<gene>
    <name evidence="3" type="ORF">BCR44DRAFT_1427157</name>
</gene>
<dbReference type="STRING" id="765915.A0A1Y2HZD1"/>
<proteinExistence type="inferred from homology"/>
<dbReference type="Proteomes" id="UP000193411">
    <property type="component" value="Unassembled WGS sequence"/>
</dbReference>
<dbReference type="Pfam" id="PF05347">
    <property type="entry name" value="Complex1_LYR"/>
    <property type="match status" value="1"/>
</dbReference>
<dbReference type="PANTHER" id="PTHR21024">
    <property type="entry name" value="GROWTH HORMONE-INDUCIBLE SOLUBLE PROTEIN-RELATED"/>
    <property type="match status" value="1"/>
</dbReference>
<evidence type="ECO:0000256" key="1">
    <source>
        <dbReference type="ARBA" id="ARBA00009508"/>
    </source>
</evidence>
<evidence type="ECO:0000313" key="3">
    <source>
        <dbReference type="EMBL" id="ORZ39083.1"/>
    </source>
</evidence>
<sequence length="100" mass="12067">MYASWLSHSSPRNPAMSTPLRSRVIHAYKELLFLGRDYPHPEGFPWFRRKLKSAFQKNAHLTDEHEIKQALLRADFVKKEIEALYYLRKYRSVQKRYDQL</sequence>
<evidence type="ECO:0000313" key="4">
    <source>
        <dbReference type="Proteomes" id="UP000193411"/>
    </source>
</evidence>
<dbReference type="OrthoDB" id="10258445at2759"/>
<evidence type="ECO:0000259" key="2">
    <source>
        <dbReference type="Pfam" id="PF05347"/>
    </source>
</evidence>
<dbReference type="CDD" id="cd20265">
    <property type="entry name" value="Complex1_LYR_ETFRF1_LYRM5"/>
    <property type="match status" value="1"/>
</dbReference>
<dbReference type="InterPro" id="IPR052000">
    <property type="entry name" value="ETFRF1"/>
</dbReference>
<reference evidence="3 4" key="1">
    <citation type="submission" date="2016-07" db="EMBL/GenBank/DDBJ databases">
        <title>Pervasive Adenine N6-methylation of Active Genes in Fungi.</title>
        <authorList>
            <consortium name="DOE Joint Genome Institute"/>
            <person name="Mondo S.J."/>
            <person name="Dannebaum R.O."/>
            <person name="Kuo R.C."/>
            <person name="Labutti K."/>
            <person name="Haridas S."/>
            <person name="Kuo A."/>
            <person name="Salamov A."/>
            <person name="Ahrendt S.R."/>
            <person name="Lipzen A."/>
            <person name="Sullivan W."/>
            <person name="Andreopoulos W.B."/>
            <person name="Clum A."/>
            <person name="Lindquist E."/>
            <person name="Daum C."/>
            <person name="Ramamoorthy G.K."/>
            <person name="Gryganskyi A."/>
            <person name="Culley D."/>
            <person name="Magnuson J.K."/>
            <person name="James T.Y."/>
            <person name="O'Malley M.A."/>
            <person name="Stajich J.E."/>
            <person name="Spatafora J.W."/>
            <person name="Visel A."/>
            <person name="Grigoriev I.V."/>
        </authorList>
    </citation>
    <scope>NUCLEOTIDE SEQUENCE [LARGE SCALE GENOMIC DNA]</scope>
    <source>
        <strain evidence="3 4">PL171</strain>
    </source>
</reference>
<dbReference type="PANTHER" id="PTHR21024:SF0">
    <property type="entry name" value="ELECTRON TRANSFER FLAVOPROTEIN REGULATORY FACTOR 1"/>
    <property type="match status" value="1"/>
</dbReference>
<protein>
    <submittedName>
        <fullName evidence="3">LYR motif-containing protein 5A-like protein</fullName>
    </submittedName>
</protein>
<keyword evidence="4" id="KW-1185">Reference proteome</keyword>